<protein>
    <submittedName>
        <fullName evidence="3">Uncharacterized protein</fullName>
    </submittedName>
</protein>
<feature type="chain" id="PRO_5042610192" evidence="2">
    <location>
        <begin position="20"/>
        <end position="446"/>
    </location>
</feature>
<keyword evidence="4" id="KW-1185">Reference proteome</keyword>
<dbReference type="EnsemblMetazoa" id="ENSAATROPT012822">
    <property type="protein sequence ID" value="ENSAATROPP011639"/>
    <property type="gene ID" value="ENSAATROPG010437"/>
</dbReference>
<reference evidence="3" key="1">
    <citation type="submission" date="2024-04" db="UniProtKB">
        <authorList>
            <consortium name="EnsemblMetazoa"/>
        </authorList>
    </citation>
    <scope>IDENTIFICATION</scope>
    <source>
        <strain evidence="3">EBRO</strain>
    </source>
</reference>
<feature type="compositionally biased region" description="Acidic residues" evidence="1">
    <location>
        <begin position="317"/>
        <end position="327"/>
    </location>
</feature>
<feature type="compositionally biased region" description="Basic and acidic residues" evidence="1">
    <location>
        <begin position="290"/>
        <end position="316"/>
    </location>
</feature>
<feature type="compositionally biased region" description="Acidic residues" evidence="1">
    <location>
        <begin position="402"/>
        <end position="413"/>
    </location>
</feature>
<evidence type="ECO:0000256" key="2">
    <source>
        <dbReference type="SAM" id="SignalP"/>
    </source>
</evidence>
<feature type="compositionally biased region" description="Basic and acidic residues" evidence="1">
    <location>
        <begin position="414"/>
        <end position="431"/>
    </location>
</feature>
<name>A0AAG5DLI4_ANOAO</name>
<proteinExistence type="predicted"/>
<feature type="signal peptide" evidence="2">
    <location>
        <begin position="1"/>
        <end position="19"/>
    </location>
</feature>
<dbReference type="AlphaFoldDB" id="A0AAG5DLI4"/>
<accession>A0AAG5DLI4</accession>
<sequence>MRLIYSLLPFLTLLLLVAARDERAYRGGKAEYRKADLKGETQFQHQKTLDGVVLGCFGYVDGEGNFFATHWMADQAGYRSFKLSNPDSVTLERAKTLNDGKEAPLSDLFPIDCTEKGDMGRLQRMAAKIKEEFESSTDNEEQNRNSPSNVGQGDDKPQLKKDDVSPQTKNDDDKLQPKKDVDKSDSKTPEKKENLRLVNVRDPESFKKPAKKPSRGRKPPAQPVKPTTAAPVKKSGKPEKVPEAFSDQKNADDSSIQDMQDDKRPAFNHNVKSSEQPAEADYSPKQNQKSYKEPAKADDSMKYDSKSAKEPIKADDSPQDEQDEEDSINPKAEPNKGSTDPKLDLKAAPKKESTDPKQDSTAAPKKGSTDSKQDPKVPPKKESNDPKQDPKSAKEPIKADDSPQEEQDEEDSEDSKAAPKKGSTDPKQDPKLHRRRDRPILSKIPR</sequence>
<evidence type="ECO:0000313" key="4">
    <source>
        <dbReference type="Proteomes" id="UP000075880"/>
    </source>
</evidence>
<organism evidence="3 4">
    <name type="scientific">Anopheles atroparvus</name>
    <name type="common">European mosquito</name>
    <dbReference type="NCBI Taxonomy" id="41427"/>
    <lineage>
        <taxon>Eukaryota</taxon>
        <taxon>Metazoa</taxon>
        <taxon>Ecdysozoa</taxon>
        <taxon>Arthropoda</taxon>
        <taxon>Hexapoda</taxon>
        <taxon>Insecta</taxon>
        <taxon>Pterygota</taxon>
        <taxon>Neoptera</taxon>
        <taxon>Endopterygota</taxon>
        <taxon>Diptera</taxon>
        <taxon>Nematocera</taxon>
        <taxon>Culicoidea</taxon>
        <taxon>Culicidae</taxon>
        <taxon>Anophelinae</taxon>
        <taxon>Anopheles</taxon>
    </lineage>
</organism>
<feature type="region of interest" description="Disordered" evidence="1">
    <location>
        <begin position="132"/>
        <end position="446"/>
    </location>
</feature>
<feature type="compositionally biased region" description="Basic residues" evidence="1">
    <location>
        <begin position="208"/>
        <end position="218"/>
    </location>
</feature>
<dbReference type="Proteomes" id="UP000075880">
    <property type="component" value="Unassembled WGS sequence"/>
</dbReference>
<feature type="compositionally biased region" description="Basic and acidic residues" evidence="1">
    <location>
        <begin position="339"/>
        <end position="358"/>
    </location>
</feature>
<keyword evidence="2" id="KW-0732">Signal</keyword>
<evidence type="ECO:0000313" key="3">
    <source>
        <dbReference type="EnsemblMetazoa" id="ENSAATROPP011639"/>
    </source>
</evidence>
<evidence type="ECO:0000256" key="1">
    <source>
        <dbReference type="SAM" id="MobiDB-lite"/>
    </source>
</evidence>
<feature type="compositionally biased region" description="Basic and acidic residues" evidence="1">
    <location>
        <begin position="367"/>
        <end position="401"/>
    </location>
</feature>
<feature type="compositionally biased region" description="Basic and acidic residues" evidence="1">
    <location>
        <begin position="153"/>
        <end position="207"/>
    </location>
</feature>